<comment type="function">
    <text evidence="5">Functions as an E3 ubiquitin ligase.</text>
</comment>
<proteinExistence type="predicted"/>
<dbReference type="AlphaFoldDB" id="A0A7J7MZS8"/>
<dbReference type="PANTHER" id="PTHR22849:SF132">
    <property type="entry name" value="E3 UBIQUITIN-PROTEIN LIGASE PUB23"/>
    <property type="match status" value="1"/>
</dbReference>
<comment type="pathway">
    <text evidence="2 5">Protein modification; protein ubiquitination.</text>
</comment>
<comment type="catalytic activity">
    <reaction evidence="1 5">
        <text>S-ubiquitinyl-[E2 ubiquitin-conjugating enzyme]-L-cysteine + [acceptor protein]-L-lysine = [E2 ubiquitin-conjugating enzyme]-L-cysteine + N(6)-ubiquitinyl-[acceptor protein]-L-lysine.</text>
        <dbReference type="EC" id="2.3.2.27"/>
    </reaction>
</comment>
<reference evidence="7 8" key="1">
    <citation type="journal article" date="2020" name="IScience">
        <title>Genome Sequencing of the Endangered Kingdonia uniflora (Circaeasteraceae, Ranunculales) Reveals Potential Mechanisms of Evolutionary Specialization.</title>
        <authorList>
            <person name="Sun Y."/>
            <person name="Deng T."/>
            <person name="Zhang A."/>
            <person name="Moore M.J."/>
            <person name="Landis J.B."/>
            <person name="Lin N."/>
            <person name="Zhang H."/>
            <person name="Zhang X."/>
            <person name="Huang J."/>
            <person name="Zhang X."/>
            <person name="Sun H."/>
            <person name="Wang H."/>
        </authorList>
    </citation>
    <scope>NUCLEOTIDE SEQUENCE [LARGE SCALE GENOMIC DNA]</scope>
    <source>
        <strain evidence="7">TB1705</strain>
        <tissue evidence="7">Leaf</tissue>
    </source>
</reference>
<dbReference type="InterPro" id="IPR045185">
    <property type="entry name" value="PUB22/23/24-like"/>
</dbReference>
<dbReference type="EC" id="2.3.2.27" evidence="5"/>
<evidence type="ECO:0000313" key="8">
    <source>
        <dbReference type="Proteomes" id="UP000541444"/>
    </source>
</evidence>
<protein>
    <recommendedName>
        <fullName evidence="5 6">U-box domain-containing protein</fullName>
        <ecNumber evidence="5">2.3.2.27</ecNumber>
    </recommendedName>
    <alternativeName>
        <fullName evidence="5">RING-type E3 ubiquitin transferase PUB</fullName>
    </alternativeName>
</protein>
<dbReference type="InterPro" id="IPR003613">
    <property type="entry name" value="Ubox_domain"/>
</dbReference>
<dbReference type="SMART" id="SM00504">
    <property type="entry name" value="Ubox"/>
    <property type="match status" value="1"/>
</dbReference>
<dbReference type="Gene3D" id="3.30.40.10">
    <property type="entry name" value="Zinc/RING finger domain, C3HC4 (zinc finger)"/>
    <property type="match status" value="1"/>
</dbReference>
<dbReference type="SUPFAM" id="SSF48371">
    <property type="entry name" value="ARM repeat"/>
    <property type="match status" value="1"/>
</dbReference>
<accession>A0A7J7MZS8</accession>
<sequence length="443" mass="49978">MDEINISSYFLCPISLEIMGDSVTLSTGITYDSEYIEKWVFSGKNDTCPLTKQILVDMELIPNHTLRRLIQEWCTLNASYGIERIPTPKPLVNKAEIMRLIDNAMKPRFQMKSLRQLKPMMNDGAAASDEALPILYNLQPSVDGLKTLVGKECEFLESLMQVLCYGSYQSRAYAILLLKMMFEVADPMRLTSLKPELFVGIVNTLWDQIPHLTLKASLQILVEICPWGRNRVKAVEANAVSVLIELLLETNDKTSSEIILIVVDQLCGCAEGRAQLLNHSAGIAIVSKKILRVSQVASERAVRILSSISKYSVNSNVLQEMLQVGAVSKLCLVLQVECTMKTMEKAKEILKLHSRVWKKCTVYHHICSPHICLDVIRKSELGRKIIFSSYFGRTFDIYENISDNKIGCVKETINQELTMFQVTNPTRLISLSLNCSSDYISCY</sequence>
<dbReference type="Gene3D" id="1.25.10.10">
    <property type="entry name" value="Leucine-rich Repeat Variant"/>
    <property type="match status" value="1"/>
</dbReference>
<keyword evidence="8" id="KW-1185">Reference proteome</keyword>
<dbReference type="EMBL" id="JACGCM010001165">
    <property type="protein sequence ID" value="KAF6160252.1"/>
    <property type="molecule type" value="Genomic_DNA"/>
</dbReference>
<dbReference type="InterPro" id="IPR045210">
    <property type="entry name" value="RING-Ubox_PUB"/>
</dbReference>
<dbReference type="UniPathway" id="UPA00143"/>
<evidence type="ECO:0000256" key="3">
    <source>
        <dbReference type="ARBA" id="ARBA00022679"/>
    </source>
</evidence>
<evidence type="ECO:0000256" key="5">
    <source>
        <dbReference type="RuleBase" id="RU369093"/>
    </source>
</evidence>
<organism evidence="7 8">
    <name type="scientific">Kingdonia uniflora</name>
    <dbReference type="NCBI Taxonomy" id="39325"/>
    <lineage>
        <taxon>Eukaryota</taxon>
        <taxon>Viridiplantae</taxon>
        <taxon>Streptophyta</taxon>
        <taxon>Embryophyta</taxon>
        <taxon>Tracheophyta</taxon>
        <taxon>Spermatophyta</taxon>
        <taxon>Magnoliopsida</taxon>
        <taxon>Ranunculales</taxon>
        <taxon>Circaeasteraceae</taxon>
        <taxon>Kingdonia</taxon>
    </lineage>
</organism>
<dbReference type="Pfam" id="PF25598">
    <property type="entry name" value="ARM_PUB"/>
    <property type="match status" value="1"/>
</dbReference>
<evidence type="ECO:0000256" key="1">
    <source>
        <dbReference type="ARBA" id="ARBA00000900"/>
    </source>
</evidence>
<dbReference type="InterPro" id="IPR016024">
    <property type="entry name" value="ARM-type_fold"/>
</dbReference>
<dbReference type="PANTHER" id="PTHR22849">
    <property type="entry name" value="WDSAM1 PROTEIN"/>
    <property type="match status" value="1"/>
</dbReference>
<dbReference type="SUPFAM" id="SSF57850">
    <property type="entry name" value="RING/U-box"/>
    <property type="match status" value="1"/>
</dbReference>
<evidence type="ECO:0000313" key="7">
    <source>
        <dbReference type="EMBL" id="KAF6160252.1"/>
    </source>
</evidence>
<dbReference type="InterPro" id="IPR058678">
    <property type="entry name" value="ARM_PUB"/>
</dbReference>
<dbReference type="GO" id="GO:0016567">
    <property type="term" value="P:protein ubiquitination"/>
    <property type="evidence" value="ECO:0007669"/>
    <property type="project" value="UniProtKB-UniRule"/>
</dbReference>
<dbReference type="CDD" id="cd16664">
    <property type="entry name" value="RING-Ubox_PUB"/>
    <property type="match status" value="1"/>
</dbReference>
<feature type="domain" description="U-box" evidence="6">
    <location>
        <begin position="5"/>
        <end position="80"/>
    </location>
</feature>
<comment type="caution">
    <text evidence="7">The sequence shown here is derived from an EMBL/GenBank/DDBJ whole genome shotgun (WGS) entry which is preliminary data.</text>
</comment>
<keyword evidence="4 5" id="KW-0833">Ubl conjugation pathway</keyword>
<gene>
    <name evidence="7" type="ORF">GIB67_019021</name>
</gene>
<dbReference type="OrthoDB" id="10064100at2759"/>
<dbReference type="PROSITE" id="PS51698">
    <property type="entry name" value="U_BOX"/>
    <property type="match status" value="1"/>
</dbReference>
<dbReference type="InterPro" id="IPR011989">
    <property type="entry name" value="ARM-like"/>
</dbReference>
<evidence type="ECO:0000256" key="4">
    <source>
        <dbReference type="ARBA" id="ARBA00022786"/>
    </source>
</evidence>
<evidence type="ECO:0000259" key="6">
    <source>
        <dbReference type="PROSITE" id="PS51698"/>
    </source>
</evidence>
<keyword evidence="3 5" id="KW-0808">Transferase</keyword>
<evidence type="ECO:0000256" key="2">
    <source>
        <dbReference type="ARBA" id="ARBA00004906"/>
    </source>
</evidence>
<name>A0A7J7MZS8_9MAGN</name>
<dbReference type="Proteomes" id="UP000541444">
    <property type="component" value="Unassembled WGS sequence"/>
</dbReference>
<dbReference type="Pfam" id="PF04564">
    <property type="entry name" value="U-box"/>
    <property type="match status" value="1"/>
</dbReference>
<dbReference type="InterPro" id="IPR013083">
    <property type="entry name" value="Znf_RING/FYVE/PHD"/>
</dbReference>
<dbReference type="GO" id="GO:0061630">
    <property type="term" value="F:ubiquitin protein ligase activity"/>
    <property type="evidence" value="ECO:0007669"/>
    <property type="project" value="UniProtKB-UniRule"/>
</dbReference>